<dbReference type="InterPro" id="IPR050109">
    <property type="entry name" value="HTH-type_TetR-like_transc_reg"/>
</dbReference>
<evidence type="ECO:0000259" key="5">
    <source>
        <dbReference type="PROSITE" id="PS50977"/>
    </source>
</evidence>
<protein>
    <submittedName>
        <fullName evidence="6">TetR family transcriptional regulator</fullName>
    </submittedName>
</protein>
<accession>A0A2A9E0F6</accession>
<name>A0A2A9E0F6_9MICO</name>
<dbReference type="PROSITE" id="PS50977">
    <property type="entry name" value="HTH_TETR_2"/>
    <property type="match status" value="1"/>
</dbReference>
<dbReference type="SUPFAM" id="SSF46689">
    <property type="entry name" value="Homeodomain-like"/>
    <property type="match status" value="1"/>
</dbReference>
<organism evidence="6 7">
    <name type="scientific">Paramicrobacterium agarici</name>
    <dbReference type="NCBI Taxonomy" id="630514"/>
    <lineage>
        <taxon>Bacteria</taxon>
        <taxon>Bacillati</taxon>
        <taxon>Actinomycetota</taxon>
        <taxon>Actinomycetes</taxon>
        <taxon>Micrococcales</taxon>
        <taxon>Microbacteriaceae</taxon>
        <taxon>Paramicrobacterium</taxon>
    </lineage>
</organism>
<dbReference type="GO" id="GO:0003700">
    <property type="term" value="F:DNA-binding transcription factor activity"/>
    <property type="evidence" value="ECO:0007669"/>
    <property type="project" value="TreeGrafter"/>
</dbReference>
<dbReference type="PANTHER" id="PTHR30055">
    <property type="entry name" value="HTH-TYPE TRANSCRIPTIONAL REGULATOR RUTR"/>
    <property type="match status" value="1"/>
</dbReference>
<evidence type="ECO:0000313" key="7">
    <source>
        <dbReference type="Proteomes" id="UP000221369"/>
    </source>
</evidence>
<evidence type="ECO:0000256" key="3">
    <source>
        <dbReference type="ARBA" id="ARBA00023163"/>
    </source>
</evidence>
<proteinExistence type="predicted"/>
<evidence type="ECO:0000256" key="1">
    <source>
        <dbReference type="ARBA" id="ARBA00023015"/>
    </source>
</evidence>
<evidence type="ECO:0000256" key="4">
    <source>
        <dbReference type="PROSITE-ProRule" id="PRU00335"/>
    </source>
</evidence>
<evidence type="ECO:0000256" key="2">
    <source>
        <dbReference type="ARBA" id="ARBA00023125"/>
    </source>
</evidence>
<keyword evidence="3" id="KW-0804">Transcription</keyword>
<dbReference type="GO" id="GO:0000976">
    <property type="term" value="F:transcription cis-regulatory region binding"/>
    <property type="evidence" value="ECO:0007669"/>
    <property type="project" value="TreeGrafter"/>
</dbReference>
<sequence length="221" mass="24848">MDCLVQVYIVLDRAVQSGYHRRVAMSDERRDQLVRTAAREFARAGFERASLNAIIRDCGLSKSSFYNILDSKLALYDLVVRDISQRLVRDLDLPAPTSFGDSAYWQTVVDVIVRLTQVLTSDDVYTDLAQMLYDTQAPDEPNEADRVLDAASAWIRELVHVGRDCGAVRADLPVSLQGELAFTMLRTFDEWSVRNLDTLPPDDLPALVDAQLAALRRLFAP</sequence>
<evidence type="ECO:0000313" key="6">
    <source>
        <dbReference type="EMBL" id="PFG31702.1"/>
    </source>
</evidence>
<feature type="domain" description="HTH tetR-type" evidence="5">
    <location>
        <begin position="27"/>
        <end position="87"/>
    </location>
</feature>
<reference evidence="6 7" key="1">
    <citation type="submission" date="2017-10" db="EMBL/GenBank/DDBJ databases">
        <title>Sequencing the genomes of 1000 actinobacteria strains.</title>
        <authorList>
            <person name="Klenk H.-P."/>
        </authorList>
    </citation>
    <scope>NUCLEOTIDE SEQUENCE [LARGE SCALE GENOMIC DNA]</scope>
    <source>
        <strain evidence="6 7">DSM 21798</strain>
    </source>
</reference>
<dbReference type="InterPro" id="IPR001647">
    <property type="entry name" value="HTH_TetR"/>
</dbReference>
<dbReference type="PANTHER" id="PTHR30055:SF234">
    <property type="entry name" value="HTH-TYPE TRANSCRIPTIONAL REGULATOR BETI"/>
    <property type="match status" value="1"/>
</dbReference>
<dbReference type="Gene3D" id="1.10.357.10">
    <property type="entry name" value="Tetracycline Repressor, domain 2"/>
    <property type="match status" value="1"/>
</dbReference>
<gene>
    <name evidence="6" type="ORF">ATJ78_2680</name>
</gene>
<dbReference type="EMBL" id="PDJE01000001">
    <property type="protein sequence ID" value="PFG31702.1"/>
    <property type="molecule type" value="Genomic_DNA"/>
</dbReference>
<comment type="caution">
    <text evidence="6">The sequence shown here is derived from an EMBL/GenBank/DDBJ whole genome shotgun (WGS) entry which is preliminary data.</text>
</comment>
<dbReference type="InterPro" id="IPR009057">
    <property type="entry name" value="Homeodomain-like_sf"/>
</dbReference>
<keyword evidence="2 4" id="KW-0238">DNA-binding</keyword>
<feature type="DNA-binding region" description="H-T-H motif" evidence="4">
    <location>
        <begin position="50"/>
        <end position="69"/>
    </location>
</feature>
<dbReference type="Proteomes" id="UP000221369">
    <property type="component" value="Unassembled WGS sequence"/>
</dbReference>
<dbReference type="AlphaFoldDB" id="A0A2A9E0F6"/>
<keyword evidence="7" id="KW-1185">Reference proteome</keyword>
<dbReference type="Pfam" id="PF00440">
    <property type="entry name" value="TetR_N"/>
    <property type="match status" value="1"/>
</dbReference>
<keyword evidence="1" id="KW-0805">Transcription regulation</keyword>